<accession>A0A0R1JB84</accession>
<evidence type="ECO:0000313" key="2">
    <source>
        <dbReference type="Proteomes" id="UP000050929"/>
    </source>
</evidence>
<keyword evidence="2" id="KW-1185">Reference proteome</keyword>
<dbReference type="EMBL" id="AZDG01000003">
    <property type="protein sequence ID" value="KRK65306.1"/>
    <property type="molecule type" value="Genomic_DNA"/>
</dbReference>
<dbReference type="InterPro" id="IPR036890">
    <property type="entry name" value="HATPase_C_sf"/>
</dbReference>
<proteinExistence type="predicted"/>
<sequence length="55" mass="6233">MGKNLYSNAWAALSELVANGLDARASTVNLYIDMRDKKTPLLKFLMMELECRIVN</sequence>
<name>A0A0R1JB84_9LACO</name>
<gene>
    <name evidence="1" type="ORF">FC72_GL001376</name>
</gene>
<dbReference type="PATRIC" id="fig|1423811.3.peg.1400"/>
<dbReference type="Proteomes" id="UP000050929">
    <property type="component" value="Unassembled WGS sequence"/>
</dbReference>
<dbReference type="AlphaFoldDB" id="A0A0R1JB84"/>
<protein>
    <submittedName>
        <fullName evidence="1">Uncharacterized protein</fullName>
    </submittedName>
</protein>
<comment type="caution">
    <text evidence="1">The sequence shown here is derived from an EMBL/GenBank/DDBJ whole genome shotgun (WGS) entry which is preliminary data.</text>
</comment>
<reference evidence="1 2" key="1">
    <citation type="journal article" date="2015" name="Genome Announc.">
        <title>Expanding the biotechnology potential of lactobacilli through comparative genomics of 213 strains and associated genera.</title>
        <authorList>
            <person name="Sun Z."/>
            <person name="Harris H.M."/>
            <person name="McCann A."/>
            <person name="Guo C."/>
            <person name="Argimon S."/>
            <person name="Zhang W."/>
            <person name="Yang X."/>
            <person name="Jeffery I.B."/>
            <person name="Cooney J.C."/>
            <person name="Kagawa T.F."/>
            <person name="Liu W."/>
            <person name="Song Y."/>
            <person name="Salvetti E."/>
            <person name="Wrobel A."/>
            <person name="Rasinkangas P."/>
            <person name="Parkhill J."/>
            <person name="Rea M.C."/>
            <person name="O'Sullivan O."/>
            <person name="Ritari J."/>
            <person name="Douillard F.P."/>
            <person name="Paul Ross R."/>
            <person name="Yang R."/>
            <person name="Briner A.E."/>
            <person name="Felis G.E."/>
            <person name="de Vos W.M."/>
            <person name="Barrangou R."/>
            <person name="Klaenhammer T.R."/>
            <person name="Caufield P.W."/>
            <person name="Cui Y."/>
            <person name="Zhang H."/>
            <person name="O'Toole P.W."/>
        </authorList>
    </citation>
    <scope>NUCLEOTIDE SEQUENCE [LARGE SCALE GENOMIC DNA]</scope>
    <source>
        <strain evidence="1 2">DSM 20183</strain>
    </source>
</reference>
<dbReference type="SUPFAM" id="SSF55874">
    <property type="entry name" value="ATPase domain of HSP90 chaperone/DNA topoisomerase II/histidine kinase"/>
    <property type="match status" value="1"/>
</dbReference>
<dbReference type="STRING" id="1423811.FC72_GL001376"/>
<organism evidence="1 2">
    <name type="scientific">Companilactobacillus tucceti DSM 20183</name>
    <dbReference type="NCBI Taxonomy" id="1423811"/>
    <lineage>
        <taxon>Bacteria</taxon>
        <taxon>Bacillati</taxon>
        <taxon>Bacillota</taxon>
        <taxon>Bacilli</taxon>
        <taxon>Lactobacillales</taxon>
        <taxon>Lactobacillaceae</taxon>
        <taxon>Companilactobacillus</taxon>
    </lineage>
</organism>
<evidence type="ECO:0000313" key="1">
    <source>
        <dbReference type="EMBL" id="KRK65306.1"/>
    </source>
</evidence>